<comment type="caution">
    <text evidence="2">The sequence shown here is derived from an EMBL/GenBank/DDBJ whole genome shotgun (WGS) entry which is preliminary data.</text>
</comment>
<feature type="domain" description="Alkyl hydroperoxide reductase subunit C/ Thiol specific antioxidant" evidence="1">
    <location>
        <begin position="16"/>
        <end position="130"/>
    </location>
</feature>
<dbReference type="PANTHER" id="PTHR42852:SF13">
    <property type="entry name" value="PROTEIN DIPZ"/>
    <property type="match status" value="1"/>
</dbReference>
<dbReference type="SUPFAM" id="SSF52833">
    <property type="entry name" value="Thioredoxin-like"/>
    <property type="match status" value="1"/>
</dbReference>
<dbReference type="InterPro" id="IPR050553">
    <property type="entry name" value="Thioredoxin_ResA/DsbE_sf"/>
</dbReference>
<sequence>MKTDLQVSRWLNTETSPSLAALRGQLVVVHAFQMLCPACVSHGLPQTQRLHQQLQGQAAQVLGLHTVFEHHEAMGEVALRAFIHEYRLTFPIGIDRPGLEGDPIPQTMRAWGLRGTPSLLIFDAQGRLRAHEFGAVDDLALGLLLGQLLGEMSST</sequence>
<evidence type="ECO:0000313" key="3">
    <source>
        <dbReference type="Proteomes" id="UP000554837"/>
    </source>
</evidence>
<dbReference type="GO" id="GO:0016209">
    <property type="term" value="F:antioxidant activity"/>
    <property type="evidence" value="ECO:0007669"/>
    <property type="project" value="InterPro"/>
</dbReference>
<dbReference type="Pfam" id="PF00578">
    <property type="entry name" value="AhpC-TSA"/>
    <property type="match status" value="1"/>
</dbReference>
<dbReference type="Gene3D" id="3.40.30.10">
    <property type="entry name" value="Glutaredoxin"/>
    <property type="match status" value="1"/>
</dbReference>
<accession>A0A840S958</accession>
<gene>
    <name evidence="2" type="ORF">HNQ51_002380</name>
</gene>
<dbReference type="GO" id="GO:0016491">
    <property type="term" value="F:oxidoreductase activity"/>
    <property type="evidence" value="ECO:0007669"/>
    <property type="project" value="InterPro"/>
</dbReference>
<keyword evidence="3" id="KW-1185">Reference proteome</keyword>
<dbReference type="InterPro" id="IPR000866">
    <property type="entry name" value="AhpC/TSA"/>
</dbReference>
<reference evidence="2 3" key="1">
    <citation type="submission" date="2020-08" db="EMBL/GenBank/DDBJ databases">
        <title>Genomic Encyclopedia of Type Strains, Phase IV (KMG-IV): sequencing the most valuable type-strain genomes for metagenomic binning, comparative biology and taxonomic classification.</title>
        <authorList>
            <person name="Goeker M."/>
        </authorList>
    </citation>
    <scope>NUCLEOTIDE SEQUENCE [LARGE SCALE GENOMIC DNA]</scope>
    <source>
        <strain evidence="2 3">DSM 23958</strain>
    </source>
</reference>
<dbReference type="PANTHER" id="PTHR42852">
    <property type="entry name" value="THIOL:DISULFIDE INTERCHANGE PROTEIN DSBE"/>
    <property type="match status" value="1"/>
</dbReference>
<name>A0A840S958_9BURK</name>
<evidence type="ECO:0000259" key="1">
    <source>
        <dbReference type="Pfam" id="PF00578"/>
    </source>
</evidence>
<protein>
    <submittedName>
        <fullName evidence="2">Peroxiredoxin</fullName>
    </submittedName>
</protein>
<dbReference type="RefSeq" id="WP_138854918.1">
    <property type="nucleotide sequence ID" value="NZ_CP040709.1"/>
</dbReference>
<dbReference type="Proteomes" id="UP000554837">
    <property type="component" value="Unassembled WGS sequence"/>
</dbReference>
<dbReference type="CDD" id="cd02966">
    <property type="entry name" value="TlpA_like_family"/>
    <property type="match status" value="1"/>
</dbReference>
<dbReference type="AlphaFoldDB" id="A0A840S958"/>
<dbReference type="EMBL" id="JACHHO010000003">
    <property type="protein sequence ID" value="MBB5205061.1"/>
    <property type="molecule type" value="Genomic_DNA"/>
</dbReference>
<evidence type="ECO:0000313" key="2">
    <source>
        <dbReference type="EMBL" id="MBB5205061.1"/>
    </source>
</evidence>
<proteinExistence type="predicted"/>
<dbReference type="InterPro" id="IPR036249">
    <property type="entry name" value="Thioredoxin-like_sf"/>
</dbReference>
<organism evidence="2 3">
    <name type="scientific">Inhella inkyongensis</name>
    <dbReference type="NCBI Taxonomy" id="392593"/>
    <lineage>
        <taxon>Bacteria</taxon>
        <taxon>Pseudomonadati</taxon>
        <taxon>Pseudomonadota</taxon>
        <taxon>Betaproteobacteria</taxon>
        <taxon>Burkholderiales</taxon>
        <taxon>Sphaerotilaceae</taxon>
        <taxon>Inhella</taxon>
    </lineage>
</organism>
<dbReference type="OrthoDB" id="9811352at2"/>